<comment type="subcellular location">
    <subcellularLocation>
        <location evidence="1 7">Cell outer membrane</location>
        <topology evidence="1 7">Multi-pass membrane protein</topology>
    </subcellularLocation>
</comment>
<dbReference type="InterPro" id="IPR023996">
    <property type="entry name" value="TonB-dep_OMP_SusC/RagA"/>
</dbReference>
<evidence type="ECO:0000256" key="3">
    <source>
        <dbReference type="ARBA" id="ARBA00022452"/>
    </source>
</evidence>
<dbReference type="PROSITE" id="PS52016">
    <property type="entry name" value="TONB_DEPENDENT_REC_3"/>
    <property type="match status" value="1"/>
</dbReference>
<keyword evidence="5 7" id="KW-0472">Membrane</keyword>
<evidence type="ECO:0000256" key="7">
    <source>
        <dbReference type="PROSITE-ProRule" id="PRU01360"/>
    </source>
</evidence>
<proteinExistence type="inferred from homology"/>
<comment type="caution">
    <text evidence="9">The sequence shown here is derived from an EMBL/GenBank/DDBJ whole genome shotgun (WGS) entry which is preliminary data.</text>
</comment>
<organism evidence="9 10">
    <name type="scientific">Chryseobacterium pennae</name>
    <dbReference type="NCBI Taxonomy" id="2258962"/>
    <lineage>
        <taxon>Bacteria</taxon>
        <taxon>Pseudomonadati</taxon>
        <taxon>Bacteroidota</taxon>
        <taxon>Flavobacteriia</taxon>
        <taxon>Flavobacteriales</taxon>
        <taxon>Weeksellaceae</taxon>
        <taxon>Chryseobacterium group</taxon>
        <taxon>Chryseobacterium</taxon>
    </lineage>
</organism>
<evidence type="ECO:0000256" key="5">
    <source>
        <dbReference type="ARBA" id="ARBA00023136"/>
    </source>
</evidence>
<dbReference type="RefSeq" id="WP_115970397.1">
    <property type="nucleotide sequence ID" value="NZ_QNVT01000006.1"/>
</dbReference>
<dbReference type="NCBIfam" id="TIGR04056">
    <property type="entry name" value="OMP_RagA_SusC"/>
    <property type="match status" value="1"/>
</dbReference>
<keyword evidence="4 7" id="KW-0812">Transmembrane</keyword>
<evidence type="ECO:0000313" key="9">
    <source>
        <dbReference type="EMBL" id="REC62909.1"/>
    </source>
</evidence>
<evidence type="ECO:0000259" key="8">
    <source>
        <dbReference type="Pfam" id="PF07715"/>
    </source>
</evidence>
<keyword evidence="6 7" id="KW-0998">Cell outer membrane</keyword>
<dbReference type="GO" id="GO:0009279">
    <property type="term" value="C:cell outer membrane"/>
    <property type="evidence" value="ECO:0007669"/>
    <property type="project" value="UniProtKB-SubCell"/>
</dbReference>
<name>A0A3D9CAX0_9FLAO</name>
<dbReference type="Gene3D" id="2.170.130.10">
    <property type="entry name" value="TonB-dependent receptor, plug domain"/>
    <property type="match status" value="1"/>
</dbReference>
<evidence type="ECO:0000256" key="4">
    <source>
        <dbReference type="ARBA" id="ARBA00022692"/>
    </source>
</evidence>
<evidence type="ECO:0000256" key="6">
    <source>
        <dbReference type="ARBA" id="ARBA00023237"/>
    </source>
</evidence>
<accession>A0A3D9CAX0</accession>
<dbReference type="InterPro" id="IPR037066">
    <property type="entry name" value="Plug_dom_sf"/>
</dbReference>
<dbReference type="InterPro" id="IPR036942">
    <property type="entry name" value="Beta-barrel_TonB_sf"/>
</dbReference>
<dbReference type="SUPFAM" id="SSF56935">
    <property type="entry name" value="Porins"/>
    <property type="match status" value="1"/>
</dbReference>
<dbReference type="AlphaFoldDB" id="A0A3D9CAX0"/>
<reference evidence="10" key="1">
    <citation type="submission" date="2018-06" db="EMBL/GenBank/DDBJ databases">
        <authorList>
            <person name="Lum Nde A."/>
            <person name="Hugo C."/>
        </authorList>
    </citation>
    <scope>NUCLEOTIDE SEQUENCE [LARGE SCALE GENOMIC DNA]</scope>
    <source>
        <strain evidence="10">1_F178</strain>
    </source>
</reference>
<protein>
    <submittedName>
        <fullName evidence="9">SusC/RagA family TonB-linked outer membrane protein</fullName>
    </submittedName>
</protein>
<dbReference type="InterPro" id="IPR039426">
    <property type="entry name" value="TonB-dep_rcpt-like"/>
</dbReference>
<feature type="domain" description="TonB-dependent receptor plug" evidence="8">
    <location>
        <begin position="51"/>
        <end position="158"/>
    </location>
</feature>
<dbReference type="EMBL" id="QNVT01000006">
    <property type="protein sequence ID" value="REC62909.1"/>
    <property type="molecule type" value="Genomic_DNA"/>
</dbReference>
<evidence type="ECO:0000313" key="10">
    <source>
        <dbReference type="Proteomes" id="UP000256686"/>
    </source>
</evidence>
<dbReference type="Gene3D" id="2.40.170.20">
    <property type="entry name" value="TonB-dependent receptor, beta-barrel domain"/>
    <property type="match status" value="1"/>
</dbReference>
<gene>
    <name evidence="9" type="ORF">DRF65_08820</name>
</gene>
<evidence type="ECO:0000256" key="1">
    <source>
        <dbReference type="ARBA" id="ARBA00004571"/>
    </source>
</evidence>
<keyword evidence="3 7" id="KW-1134">Transmembrane beta strand</keyword>
<keyword evidence="10" id="KW-1185">Reference proteome</keyword>
<dbReference type="InterPro" id="IPR012910">
    <property type="entry name" value="Plug_dom"/>
</dbReference>
<dbReference type="Proteomes" id="UP000256686">
    <property type="component" value="Unassembled WGS sequence"/>
</dbReference>
<keyword evidence="2 7" id="KW-0813">Transport</keyword>
<comment type="similarity">
    <text evidence="7">Belongs to the TonB-dependent receptor family.</text>
</comment>
<evidence type="ECO:0000256" key="2">
    <source>
        <dbReference type="ARBA" id="ARBA00022448"/>
    </source>
</evidence>
<dbReference type="Pfam" id="PF07715">
    <property type="entry name" value="Plug"/>
    <property type="match status" value="1"/>
</dbReference>
<sequence>MKKLTTSVLIIALTSSVINVSAQKKGNDTLTTQNIGEIVVTGALGIKKKQDAITGSTALVKTEELTKAGNPNAVQALTGKVSGLQINLPNNSVNGQATINLRGQRSLTGDNGALIVIDGAPSTAAIFQQLPPDVIESVNVYKGQQGSALYGERGANGVIVVTTRKGTKSDKLQFTLTSNIDASSVYKLPIIQKKYGQGVPGALFSPGPTTLLGGSAWIPYENTSWGPLYSDPTIGGKDMIIGTPDANGQFVRGKYSPRDNHFADFFKTGILYQNGLSMNVGGSDAYAFFSINRTQNDFVVDKDRLTRNNILFKAGKKLGKFRIDGTFNLIDQQTSETNSNLYATLLQTPSNVDIRAFSKPDLEHYFTTYANNPYWTIDNVRYNNKSTTFSGIFNAEYTFNDHISLSYLGNVLSISGLGESYNNGYKFGKVFADSGTDYDGQSFVSFAHTNIESNYFKSVSRRFNYYGDLMLNFNYKLTDDIAMKLNIGNNIRDDSFTVATVGGINLQIPGFYHINNVGNPSSFSDLQNTQTRLRSIAGFANLDLSYKDYLFLNSTFRIEKSSVLATRPTYTDDLNIKAYPYYSVGVSFVPTKAFESLKGGILNYAKITASYTKVGSTAAINPYATDEVTGLIPSGFPMNFSSYLINRNPTNPNIKPEFTNTKEASLQLGFFNDRITLEGAVFSSGVTDLITNFSSSSASGISTLRDNLGNATNKGFEVDLGLTPIRTQDFEWNLRASYSTYTSEVTDLRNGVDEIPLLAYNNPNVGVYIKKGEEYPLIKGTKYQRDDQGRIVVGSNGMPLATSNFEVLGKVTPDYILGFSTSFRYKGFRLSGTADYRTGNSFVAFTKSTLAFTGALEQSADFDRSKGYVVPNSVQNVGTAANPVYVANTTAALGANYNGAVTYFSETGNFDSVGEEFVIDGSAFKIREIALSYTLPKSVLSSTFVNSLTFGVYARNPFAWYAKSNRNFADPETASNSGTINQRPGQATGIGGPNAYGIAFTGQYPSTRTFGVSMSASF</sequence>